<keyword evidence="5" id="KW-1185">Reference proteome</keyword>
<dbReference type="SUPFAM" id="SSF53590">
    <property type="entry name" value="Nucleoside hydrolase"/>
    <property type="match status" value="1"/>
</dbReference>
<dbReference type="InterPro" id="IPR036452">
    <property type="entry name" value="Ribo_hydro-like"/>
</dbReference>
<dbReference type="InterPro" id="IPR001910">
    <property type="entry name" value="Inosine/uridine_hydrolase_dom"/>
</dbReference>
<dbReference type="GO" id="GO:0045437">
    <property type="term" value="F:uridine nucleosidase activity"/>
    <property type="evidence" value="ECO:0007669"/>
    <property type="project" value="UniProtKB-ARBA"/>
</dbReference>
<dbReference type="AlphaFoldDB" id="A0A845R3K9"/>
<dbReference type="Pfam" id="PF01156">
    <property type="entry name" value="IU_nuc_hydro"/>
    <property type="match status" value="1"/>
</dbReference>
<evidence type="ECO:0000313" key="4">
    <source>
        <dbReference type="EMBL" id="NBI07113.1"/>
    </source>
</evidence>
<dbReference type="InterPro" id="IPR023186">
    <property type="entry name" value="IUNH"/>
</dbReference>
<evidence type="ECO:0000256" key="2">
    <source>
        <dbReference type="ARBA" id="ARBA00023295"/>
    </source>
</evidence>
<dbReference type="RefSeq" id="WP_160197579.1">
    <property type="nucleotide sequence ID" value="NZ_QXXA01000010.1"/>
</dbReference>
<dbReference type="GO" id="GO:0005829">
    <property type="term" value="C:cytosol"/>
    <property type="evidence" value="ECO:0007669"/>
    <property type="project" value="TreeGrafter"/>
</dbReference>
<reference evidence="4 5" key="1">
    <citation type="submission" date="2018-08" db="EMBL/GenBank/DDBJ databases">
        <title>Murine metabolic-syndrome-specific gut microbial biobank.</title>
        <authorList>
            <person name="Liu C."/>
        </authorList>
    </citation>
    <scope>NUCLEOTIDE SEQUENCE [LARGE SCALE GENOMIC DNA]</scope>
    <source>
        <strain evidence="4 5">583</strain>
    </source>
</reference>
<dbReference type="PANTHER" id="PTHR12304">
    <property type="entry name" value="INOSINE-URIDINE PREFERRING NUCLEOSIDE HYDROLASE"/>
    <property type="match status" value="1"/>
</dbReference>
<dbReference type="GO" id="GO:0008477">
    <property type="term" value="F:purine nucleosidase activity"/>
    <property type="evidence" value="ECO:0007669"/>
    <property type="project" value="TreeGrafter"/>
</dbReference>
<dbReference type="OrthoDB" id="9797882at2"/>
<gene>
    <name evidence="4" type="ORF">D3Z33_09645</name>
</gene>
<dbReference type="Proteomes" id="UP000467132">
    <property type="component" value="Unassembled WGS sequence"/>
</dbReference>
<dbReference type="Gene3D" id="3.90.245.10">
    <property type="entry name" value="Ribonucleoside hydrolase-like"/>
    <property type="match status" value="1"/>
</dbReference>
<dbReference type="EMBL" id="QXXA01000010">
    <property type="protein sequence ID" value="NBI07113.1"/>
    <property type="molecule type" value="Genomic_DNA"/>
</dbReference>
<accession>A0A845R3K9</accession>
<organism evidence="4 5">
    <name type="scientific">Senegalia massiliensis</name>
    <dbReference type="NCBI Taxonomy" id="1720316"/>
    <lineage>
        <taxon>Bacteria</taxon>
        <taxon>Bacillati</taxon>
        <taxon>Bacillota</taxon>
        <taxon>Clostridia</taxon>
        <taxon>Eubacteriales</taxon>
        <taxon>Clostridiaceae</taxon>
        <taxon>Senegalia</taxon>
    </lineage>
</organism>
<dbReference type="PANTHER" id="PTHR12304:SF4">
    <property type="entry name" value="URIDINE NUCLEOSIDASE"/>
    <property type="match status" value="1"/>
</dbReference>
<evidence type="ECO:0000256" key="1">
    <source>
        <dbReference type="ARBA" id="ARBA00022801"/>
    </source>
</evidence>
<name>A0A845R3K9_9CLOT</name>
<proteinExistence type="predicted"/>
<dbReference type="PROSITE" id="PS01247">
    <property type="entry name" value="IUNH"/>
    <property type="match status" value="1"/>
</dbReference>
<keyword evidence="2" id="KW-0326">Glycosidase</keyword>
<feature type="domain" description="Inosine/uridine-preferring nucleoside hydrolase" evidence="3">
    <location>
        <begin position="6"/>
        <end position="300"/>
    </location>
</feature>
<dbReference type="CDD" id="cd02651">
    <property type="entry name" value="nuc_hydro_IU_UC_XIUA"/>
    <property type="match status" value="1"/>
</dbReference>
<comment type="caution">
    <text evidence="4">The sequence shown here is derived from an EMBL/GenBank/DDBJ whole genome shotgun (WGS) entry which is preliminary data.</text>
</comment>
<dbReference type="InterPro" id="IPR015910">
    <property type="entry name" value="I/U_nuclsd_hydro_CS"/>
</dbReference>
<sequence>MVKERIILDVDPGHDDAIAIMLAAKNPKIELLGITVVAGNQVLEKTVKNTLNVCSHIDIRVPIAAGMSRPMVREQIIADDIHGETGLDGPDFGEITVELDKRHAVDFIIDTLLESDGDITLVPTGPLSNIAMAMRKEPKIVDKIKKIVLMGGAYTLGNVTPSAEFNILVDPEAAHIVFTSGRPIVMMGLDLTRQALAKQEVVDKINTIGNKASDLFVDIIEFFTKTQKEVFGWEAPPTHDPTTVAYLIDPSIVETKSMYTEIEIWSQLSYGRTICDFFNITGKEPNAEIAINLDFDKYWNLIYDTLKMYS</sequence>
<dbReference type="GO" id="GO:0006152">
    <property type="term" value="P:purine nucleoside catabolic process"/>
    <property type="evidence" value="ECO:0007669"/>
    <property type="project" value="TreeGrafter"/>
</dbReference>
<keyword evidence="1 4" id="KW-0378">Hydrolase</keyword>
<protein>
    <submittedName>
        <fullName evidence="4">Nucleoside hydrolase</fullName>
    </submittedName>
</protein>
<evidence type="ECO:0000313" key="5">
    <source>
        <dbReference type="Proteomes" id="UP000467132"/>
    </source>
</evidence>
<evidence type="ECO:0000259" key="3">
    <source>
        <dbReference type="Pfam" id="PF01156"/>
    </source>
</evidence>